<evidence type="ECO:0000313" key="1">
    <source>
        <dbReference type="EMBL" id="CCV03305.1"/>
    </source>
</evidence>
<dbReference type="Proteomes" id="UP000012062">
    <property type="component" value="Unassembled WGS sequence"/>
</dbReference>
<dbReference type="EMBL" id="CAUM01000006">
    <property type="protein sequence ID" value="CCV03305.1"/>
    <property type="molecule type" value="Genomic_DNA"/>
</dbReference>
<reference evidence="1 2" key="1">
    <citation type="submission" date="2013-02" db="EMBL/GenBank/DDBJ databases">
        <authorList>
            <person name="Genoscope - CEA"/>
        </authorList>
    </citation>
    <scope>NUCLEOTIDE SEQUENCE [LARGE SCALE GENOMIC DNA]</scope>
    <source>
        <strain evidence="1 2">STM 2683</strain>
    </source>
</reference>
<organism evidence="1 2">
    <name type="scientific">Mesorhizobium metallidurans STM 2683</name>
    <dbReference type="NCBI Taxonomy" id="1297569"/>
    <lineage>
        <taxon>Bacteria</taxon>
        <taxon>Pseudomonadati</taxon>
        <taxon>Pseudomonadota</taxon>
        <taxon>Alphaproteobacteria</taxon>
        <taxon>Hyphomicrobiales</taxon>
        <taxon>Phyllobacteriaceae</taxon>
        <taxon>Mesorhizobium</taxon>
    </lineage>
</organism>
<gene>
    <name evidence="1" type="ORF">MESS2_1030162</name>
</gene>
<dbReference type="STRING" id="1297569.MESS2_1030162"/>
<dbReference type="AlphaFoldDB" id="M5EGD5"/>
<proteinExistence type="predicted"/>
<accession>M5EGD5</accession>
<keyword evidence="2" id="KW-1185">Reference proteome</keyword>
<protein>
    <submittedName>
        <fullName evidence="1">Uncharacterized protein</fullName>
    </submittedName>
</protein>
<evidence type="ECO:0000313" key="2">
    <source>
        <dbReference type="Proteomes" id="UP000012062"/>
    </source>
</evidence>
<sequence length="75" mass="7872">MSPEPLSGHHNVSGYIPASFTIPTPTVWIAVYPRPSGIFQLSGASFTSCATSTTSPRLKKPFASGPAPCGTYWGT</sequence>
<comment type="caution">
    <text evidence="1">The sequence shown here is derived from an EMBL/GenBank/DDBJ whole genome shotgun (WGS) entry which is preliminary data.</text>
</comment>
<name>M5EGD5_9HYPH</name>